<feature type="domain" description="ApeI dehydratase-like" evidence="1">
    <location>
        <begin position="11"/>
        <end position="108"/>
    </location>
</feature>
<dbReference type="InterPro" id="IPR029069">
    <property type="entry name" value="HotDog_dom_sf"/>
</dbReference>
<dbReference type="OrthoDB" id="9812842at2"/>
<proteinExistence type="predicted"/>
<dbReference type="PIRSF" id="PIRSF030962">
    <property type="entry name" value="Dehydrase_ECs4332_prd"/>
    <property type="match status" value="1"/>
</dbReference>
<dbReference type="SUPFAM" id="SSF54637">
    <property type="entry name" value="Thioesterase/thiol ester dehydrase-isomerase"/>
    <property type="match status" value="1"/>
</dbReference>
<dbReference type="Pfam" id="PF22818">
    <property type="entry name" value="ApeI-like"/>
    <property type="match status" value="1"/>
</dbReference>
<comment type="caution">
    <text evidence="2">The sequence shown here is derived from an EMBL/GenBank/DDBJ whole genome shotgun (WGS) entry which is preliminary data.</text>
</comment>
<keyword evidence="3" id="KW-1185">Reference proteome</keyword>
<dbReference type="AlphaFoldDB" id="A0A545UEG0"/>
<evidence type="ECO:0000259" key="1">
    <source>
        <dbReference type="Pfam" id="PF22818"/>
    </source>
</evidence>
<name>A0A545UEG0_9GAMM</name>
<dbReference type="Proteomes" id="UP000315439">
    <property type="component" value="Unassembled WGS sequence"/>
</dbReference>
<dbReference type="InterPro" id="IPR016962">
    <property type="entry name" value="Dehydrase_ECs4332_prd"/>
</dbReference>
<organism evidence="2 3">
    <name type="scientific">Aliikangiella coralliicola</name>
    <dbReference type="NCBI Taxonomy" id="2592383"/>
    <lineage>
        <taxon>Bacteria</taxon>
        <taxon>Pseudomonadati</taxon>
        <taxon>Pseudomonadota</taxon>
        <taxon>Gammaproteobacteria</taxon>
        <taxon>Oceanospirillales</taxon>
        <taxon>Pleioneaceae</taxon>
        <taxon>Aliikangiella</taxon>
    </lineage>
</organism>
<sequence>MEFPEVVEVIKEDSTMQLVLDINEKLQAFEGHFDSVPIIPGVVQIQWVIEFTKRYFSELNSIEVNRMDAIKYQHVIQPNCKISLRVEHKQGKLWFAFESDGKKHSSGKLVIE</sequence>
<accession>A0A545UEG0</accession>
<evidence type="ECO:0000313" key="2">
    <source>
        <dbReference type="EMBL" id="TQV87861.1"/>
    </source>
</evidence>
<gene>
    <name evidence="2" type="ORF">FLL46_10810</name>
</gene>
<dbReference type="InterPro" id="IPR054545">
    <property type="entry name" value="ApeI-like"/>
</dbReference>
<dbReference type="RefSeq" id="WP_142893522.1">
    <property type="nucleotide sequence ID" value="NZ_ML660163.1"/>
</dbReference>
<reference evidence="2 3" key="1">
    <citation type="submission" date="2019-07" db="EMBL/GenBank/DDBJ databases">
        <title>Draft genome for Aliikangiella sp. M105.</title>
        <authorList>
            <person name="Wang G."/>
        </authorList>
    </citation>
    <scope>NUCLEOTIDE SEQUENCE [LARGE SCALE GENOMIC DNA]</scope>
    <source>
        <strain evidence="2 3">M105</strain>
    </source>
</reference>
<dbReference type="EMBL" id="VIKS01000006">
    <property type="protein sequence ID" value="TQV87861.1"/>
    <property type="molecule type" value="Genomic_DNA"/>
</dbReference>
<evidence type="ECO:0000313" key="3">
    <source>
        <dbReference type="Proteomes" id="UP000315439"/>
    </source>
</evidence>
<dbReference type="Gene3D" id="3.10.129.10">
    <property type="entry name" value="Hotdog Thioesterase"/>
    <property type="match status" value="1"/>
</dbReference>
<protein>
    <submittedName>
        <fullName evidence="2">AMP-binding protein</fullName>
    </submittedName>
</protein>